<dbReference type="Proteomes" id="UP000249130">
    <property type="component" value="Unassembled WGS sequence"/>
</dbReference>
<evidence type="ECO:0000313" key="2">
    <source>
        <dbReference type="EMBL" id="RAI38062.1"/>
    </source>
</evidence>
<keyword evidence="2" id="KW-0808">Transferase</keyword>
<comment type="caution">
    <text evidence="2">The sequence shown here is derived from an EMBL/GenBank/DDBJ whole genome shotgun (WGS) entry which is preliminary data.</text>
</comment>
<dbReference type="InterPro" id="IPR028098">
    <property type="entry name" value="Glyco_trans_4-like_N"/>
</dbReference>
<dbReference type="GO" id="GO:0016757">
    <property type="term" value="F:glycosyltransferase activity"/>
    <property type="evidence" value="ECO:0007669"/>
    <property type="project" value="UniProtKB-ARBA"/>
</dbReference>
<evidence type="ECO:0000259" key="1">
    <source>
        <dbReference type="Pfam" id="PF13439"/>
    </source>
</evidence>
<dbReference type="AlphaFoldDB" id="A0A327KLB7"/>
<dbReference type="Pfam" id="PF13439">
    <property type="entry name" value="Glyco_transf_4"/>
    <property type="match status" value="1"/>
</dbReference>
<proteinExistence type="predicted"/>
<dbReference type="SUPFAM" id="SSF53756">
    <property type="entry name" value="UDP-Glycosyltransferase/glycogen phosphorylase"/>
    <property type="match status" value="1"/>
</dbReference>
<feature type="domain" description="Glycosyltransferase subfamily 4-like N-terminal" evidence="1">
    <location>
        <begin position="85"/>
        <end position="162"/>
    </location>
</feature>
<feature type="non-terminal residue" evidence="2">
    <location>
        <position position="169"/>
    </location>
</feature>
<gene>
    <name evidence="2" type="ORF">CH341_28525</name>
</gene>
<keyword evidence="3" id="KW-1185">Reference proteome</keyword>
<name>A0A327KLB7_9BRAD</name>
<accession>A0A327KLB7</accession>
<reference evidence="2 3" key="1">
    <citation type="submission" date="2017-07" db="EMBL/GenBank/DDBJ databases">
        <title>Draft Genome Sequences of Select Purple Nonsulfur Bacteria.</title>
        <authorList>
            <person name="Lasarre B."/>
            <person name="Mckinlay J.B."/>
        </authorList>
    </citation>
    <scope>NUCLEOTIDE SEQUENCE [LARGE SCALE GENOMIC DNA]</scope>
    <source>
        <strain evidence="2 3">DSM 5909</strain>
    </source>
</reference>
<protein>
    <submittedName>
        <fullName evidence="2">Group 1 glycosyl transferase</fullName>
    </submittedName>
</protein>
<evidence type="ECO:0000313" key="3">
    <source>
        <dbReference type="Proteomes" id="UP000249130"/>
    </source>
</evidence>
<sequence length="169" mass="17739">MVSTARRIVFAVPGDLDTPTGGYAYDKRVVHELRRRGRSVDVLDLGAGFPRPDAAGRAAALDMLQQVPAGTPTVIDGLAYGVLPELAATVCRRVPVIALVHHPLALESGLLPDEAVRLRETERVALAGARAVVVTSEATARLVAADYGVAADRITVAPPGTDRPPPPRA</sequence>
<organism evidence="2 3">
    <name type="scientific">Rhodoplanes roseus</name>
    <dbReference type="NCBI Taxonomy" id="29409"/>
    <lineage>
        <taxon>Bacteria</taxon>
        <taxon>Pseudomonadati</taxon>
        <taxon>Pseudomonadota</taxon>
        <taxon>Alphaproteobacteria</taxon>
        <taxon>Hyphomicrobiales</taxon>
        <taxon>Nitrobacteraceae</taxon>
        <taxon>Rhodoplanes</taxon>
    </lineage>
</organism>
<dbReference type="EMBL" id="NPEX01000389">
    <property type="protein sequence ID" value="RAI38062.1"/>
    <property type="molecule type" value="Genomic_DNA"/>
</dbReference>
<dbReference type="Gene3D" id="3.40.50.2000">
    <property type="entry name" value="Glycogen Phosphorylase B"/>
    <property type="match status" value="1"/>
</dbReference>